<evidence type="ECO:0000256" key="1">
    <source>
        <dbReference type="ARBA" id="ARBA00004251"/>
    </source>
</evidence>
<accession>A0A2G9TK14</accession>
<dbReference type="Pfam" id="PF25301">
    <property type="entry name" value="CUT_C"/>
    <property type="match status" value="1"/>
</dbReference>
<dbReference type="PROSITE" id="PS51034">
    <property type="entry name" value="ZP_2"/>
    <property type="match status" value="1"/>
</dbReference>
<gene>
    <name evidence="9" type="ORF">TELCIR_20261</name>
</gene>
<evidence type="ECO:0000256" key="2">
    <source>
        <dbReference type="ARBA" id="ARBA00022460"/>
    </source>
</evidence>
<dbReference type="InterPro" id="IPR051962">
    <property type="entry name" value="Cuticlin"/>
</dbReference>
<evidence type="ECO:0000259" key="8">
    <source>
        <dbReference type="PROSITE" id="PS51034"/>
    </source>
</evidence>
<comment type="subcellular location">
    <subcellularLocation>
        <location evidence="1">Cell membrane</location>
        <topology evidence="1">Single-pass type I membrane protein</topology>
    </subcellularLocation>
</comment>
<keyword evidence="4" id="KW-0812">Transmembrane</keyword>
<dbReference type="AlphaFoldDB" id="A0A2G9TK14"/>
<dbReference type="InterPro" id="IPR001507">
    <property type="entry name" value="ZP_dom"/>
</dbReference>
<keyword evidence="6" id="KW-1133">Transmembrane helix</keyword>
<evidence type="ECO:0000256" key="4">
    <source>
        <dbReference type="ARBA" id="ARBA00022692"/>
    </source>
</evidence>
<keyword evidence="7" id="KW-0472">Membrane</keyword>
<evidence type="ECO:0000313" key="9">
    <source>
        <dbReference type="EMBL" id="PIO58307.1"/>
    </source>
</evidence>
<name>A0A2G9TK14_TELCI</name>
<evidence type="ECO:0000256" key="7">
    <source>
        <dbReference type="ARBA" id="ARBA00023136"/>
    </source>
</evidence>
<dbReference type="Proteomes" id="UP000230423">
    <property type="component" value="Unassembled WGS sequence"/>
</dbReference>
<dbReference type="GO" id="GO:0042302">
    <property type="term" value="F:structural constituent of cuticle"/>
    <property type="evidence" value="ECO:0007669"/>
    <property type="project" value="UniProtKB-KW"/>
</dbReference>
<dbReference type="EMBL" id="KZ361615">
    <property type="protein sequence ID" value="PIO58307.1"/>
    <property type="molecule type" value="Genomic_DNA"/>
</dbReference>
<keyword evidence="10" id="KW-1185">Reference proteome</keyword>
<reference evidence="9 10" key="1">
    <citation type="submission" date="2015-09" db="EMBL/GenBank/DDBJ databases">
        <title>Draft genome of the parasitic nematode Teladorsagia circumcincta isolate WARC Sus (inbred).</title>
        <authorList>
            <person name="Mitreva M."/>
        </authorList>
    </citation>
    <scope>NUCLEOTIDE SEQUENCE [LARGE SCALE GENOMIC DNA]</scope>
    <source>
        <strain evidence="9 10">S</strain>
    </source>
</reference>
<evidence type="ECO:0000256" key="3">
    <source>
        <dbReference type="ARBA" id="ARBA00022475"/>
    </source>
</evidence>
<organism evidence="9 10">
    <name type="scientific">Teladorsagia circumcincta</name>
    <name type="common">Brown stomach worm</name>
    <name type="synonym">Ostertagia circumcincta</name>
    <dbReference type="NCBI Taxonomy" id="45464"/>
    <lineage>
        <taxon>Eukaryota</taxon>
        <taxon>Metazoa</taxon>
        <taxon>Ecdysozoa</taxon>
        <taxon>Nematoda</taxon>
        <taxon>Chromadorea</taxon>
        <taxon>Rhabditida</taxon>
        <taxon>Rhabditina</taxon>
        <taxon>Rhabditomorpha</taxon>
        <taxon>Strongyloidea</taxon>
        <taxon>Trichostrongylidae</taxon>
        <taxon>Teladorsagia</taxon>
    </lineage>
</organism>
<dbReference type="Pfam" id="PF25057">
    <property type="entry name" value="CUT_N"/>
    <property type="match status" value="1"/>
</dbReference>
<feature type="domain" description="ZP" evidence="8">
    <location>
        <begin position="1"/>
        <end position="163"/>
    </location>
</feature>
<keyword evidence="3" id="KW-1003">Cell membrane</keyword>
<evidence type="ECO:0000313" key="10">
    <source>
        <dbReference type="Proteomes" id="UP000230423"/>
    </source>
</evidence>
<dbReference type="PANTHER" id="PTHR22907">
    <property type="entry name" value="GH04558P"/>
    <property type="match status" value="1"/>
</dbReference>
<dbReference type="PANTHER" id="PTHR22907:SF27">
    <property type="entry name" value="ZP DOMAIN-CONTAINING PROTEIN"/>
    <property type="match status" value="1"/>
</dbReference>
<keyword evidence="2" id="KW-0193">Cuticle</keyword>
<evidence type="ECO:0000256" key="6">
    <source>
        <dbReference type="ARBA" id="ARBA00022989"/>
    </source>
</evidence>
<dbReference type="GO" id="GO:0005886">
    <property type="term" value="C:plasma membrane"/>
    <property type="evidence" value="ECO:0007669"/>
    <property type="project" value="UniProtKB-SubCell"/>
</dbReference>
<evidence type="ECO:0000256" key="5">
    <source>
        <dbReference type="ARBA" id="ARBA00022729"/>
    </source>
</evidence>
<dbReference type="InterPro" id="IPR056953">
    <property type="entry name" value="CUT_N"/>
</dbReference>
<dbReference type="OrthoDB" id="6139674at2759"/>
<feature type="non-terminal residue" evidence="9">
    <location>
        <position position="163"/>
    </location>
</feature>
<dbReference type="InterPro" id="IPR057475">
    <property type="entry name" value="CUT_C"/>
</dbReference>
<sequence>MLLVLNALTATVFAWSDSTPTPVPLPPSLDNAVTNLNQNIEIFLVFNSHILMAESECDVDWSATHQLGPEKSGVEQSITIIISFHSTFITKVDRAYRCTCFYLESDKLVTSKFEVSMLPSTDLTDTVRMPLCTYTVRRESINGPVVQFAQVGDQVFHVWQCES</sequence>
<protein>
    <recommendedName>
        <fullName evidence="8">ZP domain-containing protein</fullName>
    </recommendedName>
</protein>
<proteinExistence type="predicted"/>
<keyword evidence="5" id="KW-0732">Signal</keyword>